<dbReference type="Proteomes" id="UP000663499">
    <property type="component" value="Chromosome"/>
</dbReference>
<protein>
    <submittedName>
        <fullName evidence="2">DUF1475 family protein</fullName>
    </submittedName>
</protein>
<dbReference type="Pfam" id="PF07343">
    <property type="entry name" value="DUF1475"/>
    <property type="match status" value="1"/>
</dbReference>
<dbReference type="KEGG" id="alka:J0B03_08530"/>
<keyword evidence="3" id="KW-1185">Reference proteome</keyword>
<feature type="transmembrane region" description="Helical" evidence="1">
    <location>
        <begin position="42"/>
        <end position="61"/>
    </location>
</feature>
<organism evidence="2 3">
    <name type="scientific">Alkalibacter rhizosphaerae</name>
    <dbReference type="NCBI Taxonomy" id="2815577"/>
    <lineage>
        <taxon>Bacteria</taxon>
        <taxon>Bacillati</taxon>
        <taxon>Bacillota</taxon>
        <taxon>Clostridia</taxon>
        <taxon>Eubacteriales</taxon>
        <taxon>Eubacteriaceae</taxon>
        <taxon>Alkalibacter</taxon>
    </lineage>
</organism>
<name>A0A975AHU6_9FIRM</name>
<feature type="transmembrane region" description="Helical" evidence="1">
    <location>
        <begin position="67"/>
        <end position="94"/>
    </location>
</feature>
<keyword evidence="1" id="KW-0472">Membrane</keyword>
<reference evidence="2" key="1">
    <citation type="submission" date="2021-03" db="EMBL/GenBank/DDBJ databases">
        <title>Alkalibacter marinus sp. nov., isolated from tidal flat sediment.</title>
        <authorList>
            <person name="Namirimu T."/>
            <person name="Yang J.-A."/>
            <person name="Yang S.-H."/>
            <person name="Kim Y.-J."/>
            <person name="Kwon K.K."/>
        </authorList>
    </citation>
    <scope>NUCLEOTIDE SEQUENCE</scope>
    <source>
        <strain evidence="2">ES005</strain>
    </source>
</reference>
<dbReference type="InterPro" id="IPR009943">
    <property type="entry name" value="DUF1475"/>
</dbReference>
<dbReference type="EMBL" id="CP071444">
    <property type="protein sequence ID" value="QSX07855.1"/>
    <property type="molecule type" value="Genomic_DNA"/>
</dbReference>
<accession>A0A975AHU6</accession>
<evidence type="ECO:0000313" key="3">
    <source>
        <dbReference type="Proteomes" id="UP000663499"/>
    </source>
</evidence>
<gene>
    <name evidence="2" type="ORF">J0B03_08530</name>
</gene>
<evidence type="ECO:0000313" key="2">
    <source>
        <dbReference type="EMBL" id="QSX07855.1"/>
    </source>
</evidence>
<proteinExistence type="predicted"/>
<sequence length="115" mass="12723">MKSAKIISGIGIVAMTAALIQGFAMGDFFVDGGEILSNPWGIVSMVDLYVGFVLFSCWIAFREKSVFVSIVWIAAMMILGFFAGSLYVFIHLYASKGDWLRFFLGHRKEGLVPTK</sequence>
<keyword evidence="1" id="KW-1133">Transmembrane helix</keyword>
<evidence type="ECO:0000256" key="1">
    <source>
        <dbReference type="SAM" id="Phobius"/>
    </source>
</evidence>
<dbReference type="AlphaFoldDB" id="A0A975AHU6"/>
<keyword evidence="1" id="KW-0812">Transmembrane</keyword>
<feature type="transmembrane region" description="Helical" evidence="1">
    <location>
        <begin position="6"/>
        <end position="30"/>
    </location>
</feature>